<dbReference type="Proteomes" id="UP000202440">
    <property type="component" value="Chromosome"/>
</dbReference>
<dbReference type="GO" id="GO:0005829">
    <property type="term" value="C:cytosol"/>
    <property type="evidence" value="ECO:0007669"/>
    <property type="project" value="TreeGrafter"/>
</dbReference>
<evidence type="ECO:0000313" key="11">
    <source>
        <dbReference type="EMBL" id="ASP37794.1"/>
    </source>
</evidence>
<dbReference type="HAMAP" id="MF_00578">
    <property type="entry name" value="Glu_cys_ligase"/>
    <property type="match status" value="1"/>
</dbReference>
<dbReference type="SUPFAM" id="SSF55931">
    <property type="entry name" value="Glutamine synthetase/guanido kinase"/>
    <property type="match status" value="1"/>
</dbReference>
<evidence type="ECO:0000256" key="9">
    <source>
        <dbReference type="RuleBase" id="RU004391"/>
    </source>
</evidence>
<dbReference type="OrthoDB" id="9803907at2"/>
<proteinExistence type="inferred from homology"/>
<comment type="catalytic activity">
    <reaction evidence="7 8 9">
        <text>L-cysteine + L-glutamate + ATP = gamma-L-glutamyl-L-cysteine + ADP + phosphate + H(+)</text>
        <dbReference type="Rhea" id="RHEA:13285"/>
        <dbReference type="ChEBI" id="CHEBI:15378"/>
        <dbReference type="ChEBI" id="CHEBI:29985"/>
        <dbReference type="ChEBI" id="CHEBI:30616"/>
        <dbReference type="ChEBI" id="CHEBI:35235"/>
        <dbReference type="ChEBI" id="CHEBI:43474"/>
        <dbReference type="ChEBI" id="CHEBI:58173"/>
        <dbReference type="ChEBI" id="CHEBI:456216"/>
        <dbReference type="EC" id="6.3.2.2"/>
    </reaction>
</comment>
<dbReference type="AlphaFoldDB" id="A0A222FH32"/>
<keyword evidence="12" id="KW-1185">Reference proteome</keyword>
<dbReference type="GO" id="GO:0004357">
    <property type="term" value="F:glutamate-cysteine ligase activity"/>
    <property type="evidence" value="ECO:0007669"/>
    <property type="project" value="UniProtKB-UniRule"/>
</dbReference>
<dbReference type="GO" id="GO:0046872">
    <property type="term" value="F:metal ion binding"/>
    <property type="evidence" value="ECO:0007669"/>
    <property type="project" value="TreeGrafter"/>
</dbReference>
<keyword evidence="3 8" id="KW-0436">Ligase</keyword>
<evidence type="ECO:0000259" key="10">
    <source>
        <dbReference type="Pfam" id="PF04262"/>
    </source>
</evidence>
<dbReference type="Pfam" id="PF04262">
    <property type="entry name" value="Glu_cys_ligase"/>
    <property type="match status" value="1"/>
</dbReference>
<dbReference type="EMBL" id="CP022530">
    <property type="protein sequence ID" value="ASP37794.1"/>
    <property type="molecule type" value="Genomic_DNA"/>
</dbReference>
<dbReference type="KEGG" id="bsan:CHH28_03495"/>
<evidence type="ECO:0000256" key="6">
    <source>
        <dbReference type="ARBA" id="ARBA00022840"/>
    </source>
</evidence>
<evidence type="ECO:0000313" key="12">
    <source>
        <dbReference type="Proteomes" id="UP000202440"/>
    </source>
</evidence>
<evidence type="ECO:0000256" key="8">
    <source>
        <dbReference type="HAMAP-Rule" id="MF_00578"/>
    </source>
</evidence>
<dbReference type="GO" id="GO:0005524">
    <property type="term" value="F:ATP binding"/>
    <property type="evidence" value="ECO:0007669"/>
    <property type="project" value="UniProtKB-KW"/>
</dbReference>
<dbReference type="NCBIfam" id="TIGR01434">
    <property type="entry name" value="glu_cys_ligase"/>
    <property type="match status" value="1"/>
</dbReference>
<dbReference type="EC" id="6.3.2.2" evidence="8"/>
<dbReference type="InterPro" id="IPR007370">
    <property type="entry name" value="Glu_cys_ligase"/>
</dbReference>
<dbReference type="GO" id="GO:0006750">
    <property type="term" value="P:glutathione biosynthetic process"/>
    <property type="evidence" value="ECO:0007669"/>
    <property type="project" value="UniProtKB-UniRule"/>
</dbReference>
<dbReference type="Gene3D" id="3.30.590.20">
    <property type="match status" value="1"/>
</dbReference>
<comment type="similarity">
    <text evidence="2 8">Belongs to the glutamate--cysteine ligase type 1 family. Type 1 subfamily.</text>
</comment>
<accession>A0A222FH32</accession>
<name>A0A222FH32_9GAMM</name>
<gene>
    <name evidence="8" type="primary">gshA</name>
    <name evidence="11" type="ORF">CHH28_03495</name>
</gene>
<keyword evidence="6 8" id="KW-0067">ATP-binding</keyword>
<dbReference type="InterPro" id="IPR014746">
    <property type="entry name" value="Gln_synth/guanido_kin_cat_dom"/>
</dbReference>
<evidence type="ECO:0000256" key="7">
    <source>
        <dbReference type="ARBA" id="ARBA00048819"/>
    </source>
</evidence>
<feature type="domain" description="Glutamate--cysteine ligase" evidence="10">
    <location>
        <begin position="2"/>
        <end position="370"/>
    </location>
</feature>
<organism evidence="11 12">
    <name type="scientific">Bacterioplanes sanyensis</name>
    <dbReference type="NCBI Taxonomy" id="1249553"/>
    <lineage>
        <taxon>Bacteria</taxon>
        <taxon>Pseudomonadati</taxon>
        <taxon>Pseudomonadota</taxon>
        <taxon>Gammaproteobacteria</taxon>
        <taxon>Oceanospirillales</taxon>
        <taxon>Oceanospirillaceae</taxon>
        <taxon>Bacterioplanes</taxon>
    </lineage>
</organism>
<evidence type="ECO:0000256" key="3">
    <source>
        <dbReference type="ARBA" id="ARBA00022598"/>
    </source>
</evidence>
<dbReference type="InterPro" id="IPR006334">
    <property type="entry name" value="Glut_cys_ligase"/>
</dbReference>
<dbReference type="UniPathway" id="UPA00142">
    <property type="reaction ID" value="UER00209"/>
</dbReference>
<sequence length="511" mass="58985">MLSHPEHQPLLTRLRRGVEKEGLRCDSQGVISQQPHPRGLGSALTHDSITTDYSEALLEFITPVFDSAHEAMAYLNVAHRYTYSQLNGEMIWPNSMPCILQGEMSIPIADYGRSNIGQLKHVYRHGLWHRYGRMMQCIAGIHYNFSLPDELWPLLQQQEEDQQPLQDYISARYFGLIRNFRRYSWLLSYLFGASPALCESFLDGKQHDLQRLHQHTLYAPYATSLRMSDLGYQNDAQSDLIVCYNRLDSYIDTLGKAISIPVERYDAIGMQTEDGTFKQLNTNLLQIENEYYSDIRPKRVGPNGEKPLQALQKYGVEYIEVRSTDLNPFLPLGLDIPQMQFMDVFLTWCLLQPSADIDIDEYRRIRRNQQTSLMQGRKPDVQLETAGGQRSLVDWGREVLEGMRGLAEQMDAANGHSFHIDSLNQQLLKLADSELTPSAKVLAALREQSLEFSEFTRQQALQHRKTLSEPLAAEVRQRWQQQAEQSLERQYAMEAADDRPFAQFLKEYQQR</sequence>
<comment type="pathway">
    <text evidence="1 8 9">Sulfur metabolism; glutathione biosynthesis; glutathione from L-cysteine and L-glutamate: step 1/2.</text>
</comment>
<keyword evidence="4 8" id="KW-0317">Glutathione biosynthesis</keyword>
<evidence type="ECO:0000256" key="5">
    <source>
        <dbReference type="ARBA" id="ARBA00022741"/>
    </source>
</evidence>
<evidence type="ECO:0000256" key="4">
    <source>
        <dbReference type="ARBA" id="ARBA00022684"/>
    </source>
</evidence>
<dbReference type="RefSeq" id="WP_094059003.1">
    <property type="nucleotide sequence ID" value="NZ_CP022530.1"/>
</dbReference>
<protein>
    <recommendedName>
        <fullName evidence="8">Glutamate--cysteine ligase</fullName>
        <ecNumber evidence="8">6.3.2.2</ecNumber>
    </recommendedName>
    <alternativeName>
        <fullName evidence="8">Gamma-ECS</fullName>
        <shortName evidence="8">GCS</shortName>
    </alternativeName>
    <alternativeName>
        <fullName evidence="8">Gamma-glutamylcysteine synthetase</fullName>
    </alternativeName>
</protein>
<dbReference type="PANTHER" id="PTHR38761:SF1">
    <property type="entry name" value="GLUTAMATE--CYSTEINE LIGASE"/>
    <property type="match status" value="1"/>
</dbReference>
<evidence type="ECO:0000256" key="2">
    <source>
        <dbReference type="ARBA" id="ARBA00008772"/>
    </source>
</evidence>
<keyword evidence="5 8" id="KW-0547">Nucleotide-binding</keyword>
<reference evidence="11 12" key="1">
    <citation type="submission" date="2017-07" db="EMBL/GenBank/DDBJ databases">
        <title>Annotated genome sequence of Bacterioplanes sanyensis isolated from Red Sea.</title>
        <authorList>
            <person name="Rehman Z.U."/>
        </authorList>
    </citation>
    <scope>NUCLEOTIDE SEQUENCE [LARGE SCALE GENOMIC DNA]</scope>
    <source>
        <strain evidence="11 12">NV9</strain>
    </source>
</reference>
<dbReference type="PANTHER" id="PTHR38761">
    <property type="entry name" value="GLUTAMATE--CYSTEINE LIGASE"/>
    <property type="match status" value="1"/>
</dbReference>
<evidence type="ECO:0000256" key="1">
    <source>
        <dbReference type="ARBA" id="ARBA00005006"/>
    </source>
</evidence>